<feature type="transmembrane region" description="Helical" evidence="2">
    <location>
        <begin position="37"/>
        <end position="58"/>
    </location>
</feature>
<sequence length="179" mass="19907">MLSRSHCLCRCSRCASGRLLKLCRFNIRCNMPRRRRIGGLSVALCLAATGCFACQLAFSRPWMARKSQVARPAQRTPGNQPTKEPEFPEFAPSGEYAMETPLFKLEKYKKEESMGLATVAGVFVVLSIIIGFVATSYRPQVNLLEEQPKQEEPKPSAGLNREGKPIRKIMLGGGEPTPY</sequence>
<evidence type="ECO:0000313" key="3">
    <source>
        <dbReference type="EMBL" id="CAE7570686.1"/>
    </source>
</evidence>
<keyword evidence="4" id="KW-1185">Reference proteome</keyword>
<feature type="region of interest" description="Disordered" evidence="1">
    <location>
        <begin position="145"/>
        <end position="179"/>
    </location>
</feature>
<dbReference type="AlphaFoldDB" id="A0A812UMP9"/>
<comment type="caution">
    <text evidence="3">The sequence shown here is derived from an EMBL/GenBank/DDBJ whole genome shotgun (WGS) entry which is preliminary data.</text>
</comment>
<feature type="region of interest" description="Disordered" evidence="1">
    <location>
        <begin position="68"/>
        <end position="92"/>
    </location>
</feature>
<keyword evidence="2" id="KW-1133">Transmembrane helix</keyword>
<proteinExistence type="predicted"/>
<name>A0A812UMP9_SYMPI</name>
<dbReference type="OrthoDB" id="424341at2759"/>
<dbReference type="Proteomes" id="UP000649617">
    <property type="component" value="Unassembled WGS sequence"/>
</dbReference>
<gene>
    <name evidence="3" type="primary">pkd2</name>
    <name evidence="3" type="ORF">SPIL2461_LOCUS15359</name>
</gene>
<evidence type="ECO:0000256" key="1">
    <source>
        <dbReference type="SAM" id="MobiDB-lite"/>
    </source>
</evidence>
<evidence type="ECO:0000313" key="4">
    <source>
        <dbReference type="Proteomes" id="UP000649617"/>
    </source>
</evidence>
<protein>
    <submittedName>
        <fullName evidence="3">Pkd2 protein</fullName>
    </submittedName>
</protein>
<dbReference type="EMBL" id="CAJNIZ010037335">
    <property type="protein sequence ID" value="CAE7570686.1"/>
    <property type="molecule type" value="Genomic_DNA"/>
</dbReference>
<accession>A0A812UMP9</accession>
<reference evidence="3" key="1">
    <citation type="submission" date="2021-02" db="EMBL/GenBank/DDBJ databases">
        <authorList>
            <person name="Dougan E. K."/>
            <person name="Rhodes N."/>
            <person name="Thang M."/>
            <person name="Chan C."/>
        </authorList>
    </citation>
    <scope>NUCLEOTIDE SEQUENCE</scope>
</reference>
<evidence type="ECO:0000256" key="2">
    <source>
        <dbReference type="SAM" id="Phobius"/>
    </source>
</evidence>
<keyword evidence="2" id="KW-0812">Transmembrane</keyword>
<keyword evidence="2" id="KW-0472">Membrane</keyword>
<feature type="transmembrane region" description="Helical" evidence="2">
    <location>
        <begin position="114"/>
        <end position="134"/>
    </location>
</feature>
<organism evidence="3 4">
    <name type="scientific">Symbiodinium pilosum</name>
    <name type="common">Dinoflagellate</name>
    <dbReference type="NCBI Taxonomy" id="2952"/>
    <lineage>
        <taxon>Eukaryota</taxon>
        <taxon>Sar</taxon>
        <taxon>Alveolata</taxon>
        <taxon>Dinophyceae</taxon>
        <taxon>Suessiales</taxon>
        <taxon>Symbiodiniaceae</taxon>
        <taxon>Symbiodinium</taxon>
    </lineage>
</organism>